<dbReference type="Pfam" id="PF20258">
    <property type="entry name" value="tRNA_Me_trans_C"/>
    <property type="match status" value="1"/>
</dbReference>
<dbReference type="GO" id="GO:0005739">
    <property type="term" value="C:mitochondrion"/>
    <property type="evidence" value="ECO:0007669"/>
    <property type="project" value="TreeGrafter"/>
</dbReference>
<name>A0A4Q1BH44_TREME</name>
<dbReference type="VEuPathDB" id="FungiDB:TREMEDRAFT_38116"/>
<evidence type="ECO:0000256" key="7">
    <source>
        <dbReference type="ARBA" id="ARBA00022741"/>
    </source>
</evidence>
<evidence type="ECO:0000313" key="15">
    <source>
        <dbReference type="EMBL" id="RXK36911.1"/>
    </source>
</evidence>
<reference evidence="15 16" key="1">
    <citation type="submission" date="2016-06" db="EMBL/GenBank/DDBJ databases">
        <title>Evolution of pathogenesis and genome organization in the Tremellales.</title>
        <authorList>
            <person name="Cuomo C."/>
            <person name="Litvintseva A."/>
            <person name="Heitman J."/>
            <person name="Chen Y."/>
            <person name="Sun S."/>
            <person name="Springer D."/>
            <person name="Dromer F."/>
            <person name="Young S."/>
            <person name="Zeng Q."/>
            <person name="Chapman S."/>
            <person name="Gujja S."/>
            <person name="Saif S."/>
            <person name="Birren B."/>
        </authorList>
    </citation>
    <scope>NUCLEOTIDE SEQUENCE [LARGE SCALE GENOMIC DNA]</scope>
    <source>
        <strain evidence="15 16">ATCC 28783</strain>
    </source>
</reference>
<keyword evidence="5 15" id="KW-0808">Transferase</keyword>
<dbReference type="FunCoup" id="A0A4Q1BH44">
    <property type="interactions" value="320"/>
</dbReference>
<dbReference type="STRING" id="5217.A0A4Q1BH44"/>
<dbReference type="InParanoid" id="A0A4Q1BH44"/>
<sequence length="601" mass="66545">MSFCARSRPFSPRICFPLHRSPQLLGQVRYKKAKSYPGPPPPIIPLTGPESPLPSAEPAHLNDRSSDEVTSSIADAKLAEDKYTAAHLQKMLPTMSDLGLLRNDKVTVAMSGGVDSSLALRILADMPLDLNVVYMRNWDPLLSETPSFEEDEPLGPGSVLPDKNKKGRQKKKPHSKGKVAEVETCSWKRDWKDVQAVAQYVGIPKHRVFLLDLSKPYWNRVFEPAIKEWSAGGTPNPDVACNSEIKFGELLDCLPGGQGGIQFIATGHYARVKKVQHATRLCRGKDVEKDQSYYLSGVTEAQLKNMILPLQNLTKPWVRRLARFYGLPTADREESMGICFVGERQRFGDWLSQYIPKPETKGHLVTPEGKRIAEHEGLWYYTIGQRARVGGMDEQYFVARKGVGESGQDILVVPGSDHPALQCVSVKTDSFNWIAGKIPKGFVPGGRKKAQIQVRHRMSPVVGVVGINWNGRGIIVDFPEPIKGGVAPGQTIALWYQKWCLGSGTIRSTTSLDQLSPEEASAYIERLERRTKKPVMEHVDSLTDSGESEDIQLDSSVVESGEKGESESQSLHLESGGESQTMEETTSDENDIEENKMRAAG</sequence>
<evidence type="ECO:0000256" key="2">
    <source>
        <dbReference type="ARBA" id="ARBA00006191"/>
    </source>
</evidence>
<feature type="region of interest" description="Disordered" evidence="12">
    <location>
        <begin position="146"/>
        <end position="179"/>
    </location>
</feature>
<dbReference type="OrthoDB" id="3685at2759"/>
<evidence type="ECO:0000256" key="6">
    <source>
        <dbReference type="ARBA" id="ARBA00022694"/>
    </source>
</evidence>
<evidence type="ECO:0000256" key="1">
    <source>
        <dbReference type="ARBA" id="ARBA00003986"/>
    </source>
</evidence>
<evidence type="ECO:0000259" key="14">
    <source>
        <dbReference type="Pfam" id="PF20259"/>
    </source>
</evidence>
<evidence type="ECO:0000313" key="16">
    <source>
        <dbReference type="Proteomes" id="UP000289152"/>
    </source>
</evidence>
<gene>
    <name evidence="15" type="ORF">M231_05813</name>
</gene>
<dbReference type="Pfam" id="PF03054">
    <property type="entry name" value="tRNA_Me_trans"/>
    <property type="match status" value="2"/>
</dbReference>
<dbReference type="InterPro" id="IPR014729">
    <property type="entry name" value="Rossmann-like_a/b/a_fold"/>
</dbReference>
<keyword evidence="9" id="KW-0694">RNA-binding</keyword>
<dbReference type="AlphaFoldDB" id="A0A4Q1BH44"/>
<comment type="catalytic activity">
    <reaction evidence="11">
        <text>5-taurinomethyluridine(34) in tRNA + S-sulfanyl-L-cysteinyl-[protein] + AH2 + ATP = 5-taurinomethyl-2-thiouridine(34) in tRNA + L-cysteinyl-[protein] + A + AMP + diphosphate + H(+)</text>
        <dbReference type="Rhea" id="RHEA:47040"/>
        <dbReference type="Rhea" id="RHEA-COMP:10131"/>
        <dbReference type="Rhea" id="RHEA-COMP:11726"/>
        <dbReference type="Rhea" id="RHEA-COMP:11732"/>
        <dbReference type="Rhea" id="RHEA-COMP:11733"/>
        <dbReference type="ChEBI" id="CHEBI:13193"/>
        <dbReference type="ChEBI" id="CHEBI:15378"/>
        <dbReference type="ChEBI" id="CHEBI:17499"/>
        <dbReference type="ChEBI" id="CHEBI:29950"/>
        <dbReference type="ChEBI" id="CHEBI:30616"/>
        <dbReference type="ChEBI" id="CHEBI:33019"/>
        <dbReference type="ChEBI" id="CHEBI:61963"/>
        <dbReference type="ChEBI" id="CHEBI:87171"/>
        <dbReference type="ChEBI" id="CHEBI:87172"/>
        <dbReference type="ChEBI" id="CHEBI:456215"/>
        <dbReference type="EC" id="2.8.1.14"/>
    </reaction>
</comment>
<dbReference type="PANTHER" id="PTHR11933">
    <property type="entry name" value="TRNA 5-METHYLAMINOMETHYL-2-THIOURIDYLATE -METHYLTRANSFERASE"/>
    <property type="match status" value="1"/>
</dbReference>
<dbReference type="InterPro" id="IPR004506">
    <property type="entry name" value="MnmA-like"/>
</dbReference>
<evidence type="ECO:0000256" key="3">
    <source>
        <dbReference type="ARBA" id="ARBA00011953"/>
    </source>
</evidence>
<dbReference type="Gene3D" id="2.40.30.10">
    <property type="entry name" value="Translation factors"/>
    <property type="match status" value="1"/>
</dbReference>
<accession>A0A4Q1BH44</accession>
<evidence type="ECO:0000259" key="13">
    <source>
        <dbReference type="Pfam" id="PF20258"/>
    </source>
</evidence>
<evidence type="ECO:0000256" key="12">
    <source>
        <dbReference type="SAM" id="MobiDB-lite"/>
    </source>
</evidence>
<feature type="region of interest" description="Disordered" evidence="12">
    <location>
        <begin position="39"/>
        <end position="66"/>
    </location>
</feature>
<evidence type="ECO:0000256" key="11">
    <source>
        <dbReference type="ARBA" id="ARBA00049564"/>
    </source>
</evidence>
<evidence type="ECO:0000256" key="10">
    <source>
        <dbReference type="ARBA" id="ARBA00023157"/>
    </source>
</evidence>
<keyword evidence="16" id="KW-1185">Reference proteome</keyword>
<evidence type="ECO:0000256" key="9">
    <source>
        <dbReference type="ARBA" id="ARBA00022884"/>
    </source>
</evidence>
<dbReference type="PANTHER" id="PTHR11933:SF5">
    <property type="entry name" value="MITOCHONDRIAL TRNA-SPECIFIC 2-THIOURIDYLASE 1"/>
    <property type="match status" value="1"/>
</dbReference>
<dbReference type="InterPro" id="IPR023382">
    <property type="entry name" value="MnmA-like_central_sf"/>
</dbReference>
<evidence type="ECO:0000256" key="5">
    <source>
        <dbReference type="ARBA" id="ARBA00022679"/>
    </source>
</evidence>
<evidence type="ECO:0000256" key="8">
    <source>
        <dbReference type="ARBA" id="ARBA00022840"/>
    </source>
</evidence>
<dbReference type="NCBIfam" id="TIGR00420">
    <property type="entry name" value="trmU"/>
    <property type="match status" value="1"/>
</dbReference>
<comment type="caution">
    <text evidence="15">The sequence shown here is derived from an EMBL/GenBank/DDBJ whole genome shotgun (WGS) entry which is preliminary data.</text>
</comment>
<dbReference type="InterPro" id="IPR046884">
    <property type="entry name" value="MnmA-like_central"/>
</dbReference>
<dbReference type="GO" id="GO:0000049">
    <property type="term" value="F:tRNA binding"/>
    <property type="evidence" value="ECO:0007669"/>
    <property type="project" value="UniProtKB-KW"/>
</dbReference>
<dbReference type="Pfam" id="PF20259">
    <property type="entry name" value="tRNA_Me_trans_M"/>
    <property type="match status" value="1"/>
</dbReference>
<evidence type="ECO:0000256" key="4">
    <source>
        <dbReference type="ARBA" id="ARBA00022555"/>
    </source>
</evidence>
<comment type="function">
    <text evidence="1">Catalyzes the 2-thiolation of uridine at the wobble position (U34) of mitochondrial tRNA(Lys), tRNA(Glu) and tRNA(Gln). Required for the formation of 5-taurinomethyl-2-thiouridine (tm5s2U) of mitochondrial tRNA(Lys), tRNA(Glu), and tRNA(Gln) at the wobble position. ATP is required to activate the C2 atom of the wobble base.</text>
</comment>
<keyword evidence="7" id="KW-0547">Nucleotide-binding</keyword>
<keyword evidence="4" id="KW-0820">tRNA-binding</keyword>
<protein>
    <recommendedName>
        <fullName evidence="3">tRNA-5-taurinomethyluridine 2-sulfurtransferase</fullName>
        <ecNumber evidence="3">2.8.1.14</ecNumber>
    </recommendedName>
</protein>
<dbReference type="Proteomes" id="UP000289152">
    <property type="component" value="Unassembled WGS sequence"/>
</dbReference>
<comment type="similarity">
    <text evidence="2">Belongs to the MnmA/TRMU family.</text>
</comment>
<dbReference type="EMBL" id="SDIL01000083">
    <property type="protein sequence ID" value="RXK36911.1"/>
    <property type="molecule type" value="Genomic_DNA"/>
</dbReference>
<dbReference type="Gene3D" id="3.40.50.620">
    <property type="entry name" value="HUPs"/>
    <property type="match status" value="1"/>
</dbReference>
<dbReference type="GO" id="GO:0002143">
    <property type="term" value="P:tRNA wobble position uridine thiolation"/>
    <property type="evidence" value="ECO:0007669"/>
    <property type="project" value="TreeGrafter"/>
</dbReference>
<dbReference type="CDD" id="cd01998">
    <property type="entry name" value="MnmA_TRMU-like"/>
    <property type="match status" value="1"/>
</dbReference>
<feature type="domain" description="tRNA-specific 2-thiouridylase MnmA-like C-terminal" evidence="13">
    <location>
        <begin position="427"/>
        <end position="506"/>
    </location>
</feature>
<dbReference type="GO" id="GO:0032259">
    <property type="term" value="P:methylation"/>
    <property type="evidence" value="ECO:0007669"/>
    <property type="project" value="UniProtKB-KW"/>
</dbReference>
<keyword evidence="10" id="KW-1015">Disulfide bond</keyword>
<dbReference type="GO" id="GO:0016783">
    <property type="term" value="F:sulfurtransferase activity"/>
    <property type="evidence" value="ECO:0007669"/>
    <property type="project" value="InterPro"/>
</dbReference>
<feature type="domain" description="tRNA-specific 2-thiouridylase MnmA-like central" evidence="14">
    <location>
        <begin position="349"/>
        <end position="402"/>
    </location>
</feature>
<keyword evidence="15" id="KW-0489">Methyltransferase</keyword>
<dbReference type="GO" id="GO:0008168">
    <property type="term" value="F:methyltransferase activity"/>
    <property type="evidence" value="ECO:0007669"/>
    <property type="project" value="UniProtKB-KW"/>
</dbReference>
<dbReference type="InterPro" id="IPR046885">
    <property type="entry name" value="MnmA-like_C"/>
</dbReference>
<keyword evidence="8" id="KW-0067">ATP-binding</keyword>
<dbReference type="EC" id="2.8.1.14" evidence="3"/>
<feature type="region of interest" description="Disordered" evidence="12">
    <location>
        <begin position="534"/>
        <end position="601"/>
    </location>
</feature>
<dbReference type="GO" id="GO:0005524">
    <property type="term" value="F:ATP binding"/>
    <property type="evidence" value="ECO:0007669"/>
    <property type="project" value="UniProtKB-KW"/>
</dbReference>
<dbReference type="Gene3D" id="2.30.30.280">
    <property type="entry name" value="Adenine nucleotide alpha hydrolases-like domains"/>
    <property type="match status" value="1"/>
</dbReference>
<organism evidence="15 16">
    <name type="scientific">Tremella mesenterica</name>
    <name type="common">Jelly fungus</name>
    <dbReference type="NCBI Taxonomy" id="5217"/>
    <lineage>
        <taxon>Eukaryota</taxon>
        <taxon>Fungi</taxon>
        <taxon>Dikarya</taxon>
        <taxon>Basidiomycota</taxon>
        <taxon>Agaricomycotina</taxon>
        <taxon>Tremellomycetes</taxon>
        <taxon>Tremellales</taxon>
        <taxon>Tremellaceae</taxon>
        <taxon>Tremella</taxon>
    </lineage>
</organism>
<dbReference type="SUPFAM" id="SSF52402">
    <property type="entry name" value="Adenine nucleotide alpha hydrolases-like"/>
    <property type="match status" value="1"/>
</dbReference>
<keyword evidence="6" id="KW-0819">tRNA processing</keyword>
<proteinExistence type="inferred from homology"/>
<feature type="compositionally biased region" description="Basic residues" evidence="12">
    <location>
        <begin position="165"/>
        <end position="177"/>
    </location>
</feature>